<dbReference type="Pfam" id="PF07045">
    <property type="entry name" value="DUF1330"/>
    <property type="match status" value="1"/>
</dbReference>
<dbReference type="Proteomes" id="UP000644693">
    <property type="component" value="Unassembled WGS sequence"/>
</dbReference>
<gene>
    <name evidence="2" type="ORF">GCM10007053_07470</name>
</gene>
<dbReference type="Gene3D" id="3.30.70.100">
    <property type="match status" value="1"/>
</dbReference>
<dbReference type="InterPro" id="IPR010753">
    <property type="entry name" value="DUF1330"/>
</dbReference>
<feature type="domain" description="DUF1330" evidence="1">
    <location>
        <begin position="6"/>
        <end position="94"/>
    </location>
</feature>
<dbReference type="SUPFAM" id="SSF54909">
    <property type="entry name" value="Dimeric alpha+beta barrel"/>
    <property type="match status" value="1"/>
</dbReference>
<dbReference type="PANTHER" id="PTHR41521">
    <property type="match status" value="1"/>
</dbReference>
<accession>A0A918XEK3</accession>
<comment type="caution">
    <text evidence="2">The sequence shown here is derived from an EMBL/GenBank/DDBJ whole genome shotgun (WGS) entry which is preliminary data.</text>
</comment>
<dbReference type="RefSeq" id="WP_189475249.1">
    <property type="nucleotide sequence ID" value="NZ_BMYM01000001.1"/>
</dbReference>
<evidence type="ECO:0000313" key="2">
    <source>
        <dbReference type="EMBL" id="GHD28262.1"/>
    </source>
</evidence>
<protein>
    <recommendedName>
        <fullName evidence="1">DUF1330 domain-containing protein</fullName>
    </recommendedName>
</protein>
<organism evidence="2 3">
    <name type="scientific">Parahalioglobus pacificus</name>
    <dbReference type="NCBI Taxonomy" id="930806"/>
    <lineage>
        <taxon>Bacteria</taxon>
        <taxon>Pseudomonadati</taxon>
        <taxon>Pseudomonadota</taxon>
        <taxon>Gammaproteobacteria</taxon>
        <taxon>Cellvibrionales</taxon>
        <taxon>Halieaceae</taxon>
        <taxon>Parahalioglobus</taxon>
    </lineage>
</organism>
<dbReference type="EMBL" id="BMYM01000001">
    <property type="protein sequence ID" value="GHD28262.1"/>
    <property type="molecule type" value="Genomic_DNA"/>
</dbReference>
<evidence type="ECO:0000259" key="1">
    <source>
        <dbReference type="Pfam" id="PF07045"/>
    </source>
</evidence>
<name>A0A918XEK3_9GAMM</name>
<reference evidence="2" key="1">
    <citation type="journal article" date="2014" name="Int. J. Syst. Evol. Microbiol.">
        <title>Complete genome sequence of Corynebacterium casei LMG S-19264T (=DSM 44701T), isolated from a smear-ripened cheese.</title>
        <authorList>
            <consortium name="US DOE Joint Genome Institute (JGI-PGF)"/>
            <person name="Walter F."/>
            <person name="Albersmeier A."/>
            <person name="Kalinowski J."/>
            <person name="Ruckert C."/>
        </authorList>
    </citation>
    <scope>NUCLEOTIDE SEQUENCE</scope>
    <source>
        <strain evidence="2">KCTC 23430</strain>
    </source>
</reference>
<reference evidence="2" key="2">
    <citation type="submission" date="2020-09" db="EMBL/GenBank/DDBJ databases">
        <authorList>
            <person name="Sun Q."/>
            <person name="Kim S."/>
        </authorList>
    </citation>
    <scope>NUCLEOTIDE SEQUENCE</scope>
    <source>
        <strain evidence="2">KCTC 23430</strain>
    </source>
</reference>
<proteinExistence type="predicted"/>
<evidence type="ECO:0000313" key="3">
    <source>
        <dbReference type="Proteomes" id="UP000644693"/>
    </source>
</evidence>
<sequence length="104" mass="12012">MADAPVYIVANFIIEDADEYRKYEKGFFPLLKRHGGEFLTYDDSTHTFEGPEPRDGRVVMFKFPSEAAATEWYNDPDYQALSEFRRGGTNLKFLTMVHGLPPRD</sequence>
<dbReference type="AlphaFoldDB" id="A0A918XEK3"/>
<keyword evidence="3" id="KW-1185">Reference proteome</keyword>
<dbReference type="PANTHER" id="PTHR41521:SF4">
    <property type="entry name" value="BLR0684 PROTEIN"/>
    <property type="match status" value="1"/>
</dbReference>
<dbReference type="InterPro" id="IPR011008">
    <property type="entry name" value="Dimeric_a/b-barrel"/>
</dbReference>